<name>A0ABQ5DFR4_9ASTR</name>
<accession>A0ABQ5DFR4</accession>
<keyword evidence="2" id="KW-1185">Reference proteome</keyword>
<reference evidence="1" key="1">
    <citation type="journal article" date="2022" name="Int. J. Mol. Sci.">
        <title>Draft Genome of Tanacetum Coccineum: Genomic Comparison of Closely Related Tanacetum-Family Plants.</title>
        <authorList>
            <person name="Yamashiro T."/>
            <person name="Shiraishi A."/>
            <person name="Nakayama K."/>
            <person name="Satake H."/>
        </authorList>
    </citation>
    <scope>NUCLEOTIDE SEQUENCE</scope>
</reference>
<proteinExistence type="predicted"/>
<dbReference type="EMBL" id="BQNB010015255">
    <property type="protein sequence ID" value="GJT37827.1"/>
    <property type="molecule type" value="Genomic_DNA"/>
</dbReference>
<sequence>MYLICHVENEEEIRQHLGFIFFSLMGSVRQRLGDCLEDLGFEELLALEKDSNEAVYNIRDRKNLLTGSIPVWMFRLRLKGVYLSGNQFSGSVEFGESSAAFDSLEILDLALNSFSG</sequence>
<gene>
    <name evidence="1" type="ORF">Tco_0937692</name>
</gene>
<reference evidence="1" key="2">
    <citation type="submission" date="2022-01" db="EMBL/GenBank/DDBJ databases">
        <authorList>
            <person name="Yamashiro T."/>
            <person name="Shiraishi A."/>
            <person name="Satake H."/>
            <person name="Nakayama K."/>
        </authorList>
    </citation>
    <scope>NUCLEOTIDE SEQUENCE</scope>
</reference>
<dbReference type="Gene3D" id="3.80.10.10">
    <property type="entry name" value="Ribonuclease Inhibitor"/>
    <property type="match status" value="1"/>
</dbReference>
<dbReference type="InterPro" id="IPR032675">
    <property type="entry name" value="LRR_dom_sf"/>
</dbReference>
<organism evidence="1 2">
    <name type="scientific">Tanacetum coccineum</name>
    <dbReference type="NCBI Taxonomy" id="301880"/>
    <lineage>
        <taxon>Eukaryota</taxon>
        <taxon>Viridiplantae</taxon>
        <taxon>Streptophyta</taxon>
        <taxon>Embryophyta</taxon>
        <taxon>Tracheophyta</taxon>
        <taxon>Spermatophyta</taxon>
        <taxon>Magnoliopsida</taxon>
        <taxon>eudicotyledons</taxon>
        <taxon>Gunneridae</taxon>
        <taxon>Pentapetalae</taxon>
        <taxon>asterids</taxon>
        <taxon>campanulids</taxon>
        <taxon>Asterales</taxon>
        <taxon>Asteraceae</taxon>
        <taxon>Asteroideae</taxon>
        <taxon>Anthemideae</taxon>
        <taxon>Anthemidinae</taxon>
        <taxon>Tanacetum</taxon>
    </lineage>
</organism>
<protein>
    <submittedName>
        <fullName evidence="1">Probable LRR receptor-like serine/threonine-protein kinase IRK</fullName>
    </submittedName>
</protein>
<dbReference type="Proteomes" id="UP001151760">
    <property type="component" value="Unassembled WGS sequence"/>
</dbReference>
<comment type="caution">
    <text evidence="1">The sequence shown here is derived from an EMBL/GenBank/DDBJ whole genome shotgun (WGS) entry which is preliminary data.</text>
</comment>
<evidence type="ECO:0000313" key="2">
    <source>
        <dbReference type="Proteomes" id="UP001151760"/>
    </source>
</evidence>
<evidence type="ECO:0000313" key="1">
    <source>
        <dbReference type="EMBL" id="GJT37827.1"/>
    </source>
</evidence>